<dbReference type="RefSeq" id="WP_183604123.1">
    <property type="nucleotide sequence ID" value="NZ_JACHXK010000025.1"/>
</dbReference>
<organism evidence="1 2">
    <name type="scientific">Paenibacillus phyllosphaerae</name>
    <dbReference type="NCBI Taxonomy" id="274593"/>
    <lineage>
        <taxon>Bacteria</taxon>
        <taxon>Bacillati</taxon>
        <taxon>Bacillota</taxon>
        <taxon>Bacilli</taxon>
        <taxon>Bacillales</taxon>
        <taxon>Paenibacillaceae</taxon>
        <taxon>Paenibacillus</taxon>
    </lineage>
</organism>
<dbReference type="SUPFAM" id="SSF53254">
    <property type="entry name" value="Phosphoglycerate mutase-like"/>
    <property type="match status" value="1"/>
</dbReference>
<dbReference type="Gene3D" id="3.40.50.1240">
    <property type="entry name" value="Phosphoglycerate mutase-like"/>
    <property type="match status" value="1"/>
</dbReference>
<dbReference type="GO" id="GO:0005737">
    <property type="term" value="C:cytoplasm"/>
    <property type="evidence" value="ECO:0007669"/>
    <property type="project" value="TreeGrafter"/>
</dbReference>
<comment type="caution">
    <text evidence="1">The sequence shown here is derived from an EMBL/GenBank/DDBJ whole genome shotgun (WGS) entry which is preliminary data.</text>
</comment>
<name>A0A7W5FR22_9BACL</name>
<evidence type="ECO:0000313" key="2">
    <source>
        <dbReference type="Proteomes" id="UP000570361"/>
    </source>
</evidence>
<dbReference type="InterPro" id="IPR029033">
    <property type="entry name" value="His_PPase_superfam"/>
</dbReference>
<dbReference type="PANTHER" id="PTHR48100:SF1">
    <property type="entry name" value="HISTIDINE PHOSPHATASE FAMILY PROTEIN-RELATED"/>
    <property type="match status" value="1"/>
</dbReference>
<evidence type="ECO:0000313" key="1">
    <source>
        <dbReference type="EMBL" id="MBB3114070.1"/>
    </source>
</evidence>
<reference evidence="1 2" key="1">
    <citation type="submission" date="2020-08" db="EMBL/GenBank/DDBJ databases">
        <title>Genomic Encyclopedia of Type Strains, Phase III (KMG-III): the genomes of soil and plant-associated and newly described type strains.</title>
        <authorList>
            <person name="Whitman W."/>
        </authorList>
    </citation>
    <scope>NUCLEOTIDE SEQUENCE [LARGE SCALE GENOMIC DNA]</scope>
    <source>
        <strain evidence="1 2">CECT 5862</strain>
    </source>
</reference>
<gene>
    <name evidence="1" type="ORF">FHS18_006186</name>
</gene>
<keyword evidence="2" id="KW-1185">Reference proteome</keyword>
<proteinExistence type="predicted"/>
<dbReference type="AlphaFoldDB" id="A0A7W5FR22"/>
<dbReference type="EMBL" id="JACHXK010000025">
    <property type="protein sequence ID" value="MBB3114070.1"/>
    <property type="molecule type" value="Genomic_DNA"/>
</dbReference>
<dbReference type="CDD" id="cd07067">
    <property type="entry name" value="HP_PGM_like"/>
    <property type="match status" value="1"/>
</dbReference>
<protein>
    <submittedName>
        <fullName evidence="1">Broad specificity phosphatase PhoE</fullName>
    </submittedName>
</protein>
<sequence length="187" mass="21602">MEFIFIRHGHGEHLNDYPNRLNTLHPSLTEYGKFQVTQLRNEIKIDPDDLVLVSPTKRTIETANIIQNGMDFIISPFVGPRMFPQNPELSFLACDHILSKTEITNLYGDTAILDFNFDCWKEGINRIEQDIFEGYATRLLDWIGESYKKVFIISHDGTITNYRILLGEKGLTRNDFLGEAGVYRMNL</sequence>
<accession>A0A7W5FR22</accession>
<dbReference type="GO" id="GO:0016791">
    <property type="term" value="F:phosphatase activity"/>
    <property type="evidence" value="ECO:0007669"/>
    <property type="project" value="TreeGrafter"/>
</dbReference>
<dbReference type="InterPro" id="IPR013078">
    <property type="entry name" value="His_Pase_superF_clade-1"/>
</dbReference>
<dbReference type="Pfam" id="PF00300">
    <property type="entry name" value="His_Phos_1"/>
    <property type="match status" value="1"/>
</dbReference>
<dbReference type="PANTHER" id="PTHR48100">
    <property type="entry name" value="BROAD-SPECIFICITY PHOSPHATASE YOR283W-RELATED"/>
    <property type="match status" value="1"/>
</dbReference>
<dbReference type="Proteomes" id="UP000570361">
    <property type="component" value="Unassembled WGS sequence"/>
</dbReference>
<dbReference type="InterPro" id="IPR050275">
    <property type="entry name" value="PGM_Phosphatase"/>
</dbReference>